<dbReference type="eggNOG" id="COG4177">
    <property type="taxonomic scope" value="Bacteria"/>
</dbReference>
<dbReference type="GO" id="GO:0005886">
    <property type="term" value="C:plasma membrane"/>
    <property type="evidence" value="ECO:0007669"/>
    <property type="project" value="UniProtKB-SubCell"/>
</dbReference>
<dbReference type="PANTHER" id="PTHR30482:SF10">
    <property type="entry name" value="HIGH-AFFINITY BRANCHED-CHAIN AMINO ACID TRANSPORT PROTEIN BRAE"/>
    <property type="match status" value="1"/>
</dbReference>
<evidence type="ECO:0000256" key="6">
    <source>
        <dbReference type="SAM" id="Phobius"/>
    </source>
</evidence>
<keyword evidence="5 6" id="KW-0472">Membrane</keyword>
<dbReference type="Pfam" id="PF02653">
    <property type="entry name" value="BPD_transp_2"/>
    <property type="match status" value="1"/>
</dbReference>
<dbReference type="HOGENOM" id="CLU_031365_1_0_5"/>
<dbReference type="KEGG" id="rru:Rru_A3415"/>
<feature type="transmembrane region" description="Helical" evidence="6">
    <location>
        <begin position="6"/>
        <end position="24"/>
    </location>
</feature>
<comment type="subcellular location">
    <subcellularLocation>
        <location evidence="1">Cell membrane</location>
        <topology evidence="1">Multi-pass membrane protein</topology>
    </subcellularLocation>
</comment>
<dbReference type="GO" id="GO:0015658">
    <property type="term" value="F:branched-chain amino acid transmembrane transporter activity"/>
    <property type="evidence" value="ECO:0007669"/>
    <property type="project" value="InterPro"/>
</dbReference>
<dbReference type="PhylomeDB" id="Q2RNT6"/>
<dbReference type="InterPro" id="IPR043428">
    <property type="entry name" value="LivM-like"/>
</dbReference>
<reference evidence="7 8" key="1">
    <citation type="journal article" date="2011" name="Stand. Genomic Sci.">
        <title>Complete genome sequence of Rhodospirillum rubrum type strain (S1).</title>
        <authorList>
            <person name="Munk A.C."/>
            <person name="Copeland A."/>
            <person name="Lucas S."/>
            <person name="Lapidus A."/>
            <person name="Del Rio T.G."/>
            <person name="Barry K."/>
            <person name="Detter J.C."/>
            <person name="Hammon N."/>
            <person name="Israni S."/>
            <person name="Pitluck S."/>
            <person name="Brettin T."/>
            <person name="Bruce D."/>
            <person name="Han C."/>
            <person name="Tapia R."/>
            <person name="Gilna P."/>
            <person name="Schmutz J."/>
            <person name="Larimer F."/>
            <person name="Land M."/>
            <person name="Kyrpides N.C."/>
            <person name="Mavromatis K."/>
            <person name="Richardson P."/>
            <person name="Rohde M."/>
            <person name="Goker M."/>
            <person name="Klenk H.P."/>
            <person name="Zhang Y."/>
            <person name="Roberts G.P."/>
            <person name="Reslewic S."/>
            <person name="Schwartz D.C."/>
        </authorList>
    </citation>
    <scope>NUCLEOTIDE SEQUENCE [LARGE SCALE GENOMIC DNA]</scope>
    <source>
        <strain evidence="8">ATCC 11170 / ATH 1.1.1 / DSM 467 / LMG 4362 / NCIMB 8255 / S1</strain>
    </source>
</reference>
<evidence type="ECO:0000313" key="8">
    <source>
        <dbReference type="Proteomes" id="UP000001929"/>
    </source>
</evidence>
<feature type="transmembrane region" description="Helical" evidence="6">
    <location>
        <begin position="122"/>
        <end position="150"/>
    </location>
</feature>
<sequence length="295" mass="30906">MLSYLLAVTVIALIYSLMTLGLNLQYGFTGLINFGVVGFFAIGAYTSALLVVAGWPILLALPCAVAASALVSWPVALLSLRLRIEYFAIVMLGFAETIRLVVTSEGWLTGGVQGVTGIPSLAAALGLSMESTLLTALVALGAVIGVVWLSRRLVASPFGRIIRAIRDDEDAVQALGKAPGRFKVAVFVLGSASAGLAGALYAHYITYISPDQFMSLLTFYIWVAMILGGVGRVGGAVLGTAVLIGLMEGSRFLRDILPGVAEVEMASIRLGVIGLALMVLMRFRPEGLLGKGRGA</sequence>
<dbReference type="EnsemblBacteria" id="ABC24209">
    <property type="protein sequence ID" value="ABC24209"/>
    <property type="gene ID" value="Rru_A3415"/>
</dbReference>
<keyword evidence="8" id="KW-1185">Reference proteome</keyword>
<dbReference type="EMBL" id="CP000230">
    <property type="protein sequence ID" value="ABC24209.1"/>
    <property type="molecule type" value="Genomic_DNA"/>
</dbReference>
<keyword evidence="3 6" id="KW-0812">Transmembrane</keyword>
<dbReference type="Proteomes" id="UP000001929">
    <property type="component" value="Chromosome"/>
</dbReference>
<feature type="transmembrane region" description="Helical" evidence="6">
    <location>
        <begin position="57"/>
        <end position="77"/>
    </location>
</feature>
<evidence type="ECO:0000313" key="7">
    <source>
        <dbReference type="EMBL" id="ABC24209.1"/>
    </source>
</evidence>
<dbReference type="CDD" id="cd06581">
    <property type="entry name" value="TM_PBP1_LivM_like"/>
    <property type="match status" value="1"/>
</dbReference>
<evidence type="ECO:0000256" key="2">
    <source>
        <dbReference type="ARBA" id="ARBA00022475"/>
    </source>
</evidence>
<protein>
    <submittedName>
        <fullName evidence="7">Inner-membrane translocator</fullName>
    </submittedName>
</protein>
<keyword evidence="2" id="KW-1003">Cell membrane</keyword>
<evidence type="ECO:0000256" key="5">
    <source>
        <dbReference type="ARBA" id="ARBA00023136"/>
    </source>
</evidence>
<evidence type="ECO:0000256" key="4">
    <source>
        <dbReference type="ARBA" id="ARBA00022989"/>
    </source>
</evidence>
<organism evidence="7 8">
    <name type="scientific">Rhodospirillum rubrum (strain ATCC 11170 / ATH 1.1.1 / DSM 467 / LMG 4362 / NCIMB 8255 / S1)</name>
    <dbReference type="NCBI Taxonomy" id="269796"/>
    <lineage>
        <taxon>Bacteria</taxon>
        <taxon>Pseudomonadati</taxon>
        <taxon>Pseudomonadota</taxon>
        <taxon>Alphaproteobacteria</taxon>
        <taxon>Rhodospirillales</taxon>
        <taxon>Rhodospirillaceae</taxon>
        <taxon>Rhodospirillum</taxon>
    </lineage>
</organism>
<feature type="transmembrane region" description="Helical" evidence="6">
    <location>
        <begin position="184"/>
        <end position="207"/>
    </location>
</feature>
<proteinExistence type="predicted"/>
<feature type="transmembrane region" description="Helical" evidence="6">
    <location>
        <begin position="84"/>
        <end position="102"/>
    </location>
</feature>
<dbReference type="PANTHER" id="PTHR30482">
    <property type="entry name" value="HIGH-AFFINITY BRANCHED-CHAIN AMINO ACID TRANSPORT SYSTEM PERMEASE"/>
    <property type="match status" value="1"/>
</dbReference>
<feature type="transmembrane region" description="Helical" evidence="6">
    <location>
        <begin position="219"/>
        <end position="246"/>
    </location>
</feature>
<dbReference type="STRING" id="269796.Rru_A3415"/>
<feature type="transmembrane region" description="Helical" evidence="6">
    <location>
        <begin position="31"/>
        <end position="51"/>
    </location>
</feature>
<accession>Q2RNT6</accession>
<evidence type="ECO:0000256" key="1">
    <source>
        <dbReference type="ARBA" id="ARBA00004651"/>
    </source>
</evidence>
<name>Q2RNT6_RHORT</name>
<keyword evidence="4 6" id="KW-1133">Transmembrane helix</keyword>
<gene>
    <name evidence="7" type="ordered locus">Rru_A3415</name>
</gene>
<dbReference type="AlphaFoldDB" id="Q2RNT6"/>
<dbReference type="PATRIC" id="fig|269796.9.peg.3531"/>
<dbReference type="InterPro" id="IPR001851">
    <property type="entry name" value="ABC_transp_permease"/>
</dbReference>
<evidence type="ECO:0000256" key="3">
    <source>
        <dbReference type="ARBA" id="ARBA00022692"/>
    </source>
</evidence>
<dbReference type="RefSeq" id="WP_011391162.1">
    <property type="nucleotide sequence ID" value="NC_007643.1"/>
</dbReference>